<dbReference type="GO" id="GO:0051287">
    <property type="term" value="F:NAD binding"/>
    <property type="evidence" value="ECO:0007669"/>
    <property type="project" value="InterPro"/>
</dbReference>
<proteinExistence type="inferred from homology"/>
<keyword evidence="2 4" id="KW-0560">Oxidoreductase</keyword>
<evidence type="ECO:0000256" key="3">
    <source>
        <dbReference type="ARBA" id="ARBA00023027"/>
    </source>
</evidence>
<evidence type="ECO:0000313" key="7">
    <source>
        <dbReference type="EMBL" id="AVI49693.1"/>
    </source>
</evidence>
<dbReference type="PANTHER" id="PTHR43026:SF1">
    <property type="entry name" value="2-HYDROXYACID DEHYDROGENASE HOMOLOG 1-RELATED"/>
    <property type="match status" value="1"/>
</dbReference>
<dbReference type="Pfam" id="PF02826">
    <property type="entry name" value="2-Hacid_dh_C"/>
    <property type="match status" value="1"/>
</dbReference>
<dbReference type="OrthoDB" id="9777288at2"/>
<dbReference type="GO" id="GO:0008720">
    <property type="term" value="F:D-lactate dehydrogenase (NAD+) activity"/>
    <property type="evidence" value="ECO:0007669"/>
    <property type="project" value="TreeGrafter"/>
</dbReference>
<dbReference type="InterPro" id="IPR006140">
    <property type="entry name" value="D-isomer_DH_NAD-bd"/>
</dbReference>
<evidence type="ECO:0000259" key="5">
    <source>
        <dbReference type="Pfam" id="PF00389"/>
    </source>
</evidence>
<accession>A0A2S0HU49</accession>
<dbReference type="PANTHER" id="PTHR43026">
    <property type="entry name" value="2-HYDROXYACID DEHYDROGENASE HOMOLOG 1-RELATED"/>
    <property type="match status" value="1"/>
</dbReference>
<comment type="similarity">
    <text evidence="1 4">Belongs to the D-isomer specific 2-hydroxyacid dehydrogenase family.</text>
</comment>
<dbReference type="Pfam" id="PF00389">
    <property type="entry name" value="2-Hacid_dh"/>
    <property type="match status" value="1"/>
</dbReference>
<dbReference type="KEGG" id="aue:C5O00_00335"/>
<feature type="domain" description="D-isomer specific 2-hydroxyacid dehydrogenase catalytic" evidence="5">
    <location>
        <begin position="4"/>
        <end position="324"/>
    </location>
</feature>
<dbReference type="EMBL" id="CP027062">
    <property type="protein sequence ID" value="AVI49693.1"/>
    <property type="molecule type" value="Genomic_DNA"/>
</dbReference>
<feature type="domain" description="D-isomer specific 2-hydroxyacid dehydrogenase NAD-binding" evidence="6">
    <location>
        <begin position="109"/>
        <end position="297"/>
    </location>
</feature>
<keyword evidence="3" id="KW-0520">NAD</keyword>
<evidence type="ECO:0000256" key="4">
    <source>
        <dbReference type="RuleBase" id="RU003719"/>
    </source>
</evidence>
<dbReference type="SUPFAM" id="SSF52283">
    <property type="entry name" value="Formate/glycerate dehydrogenase catalytic domain-like"/>
    <property type="match status" value="1"/>
</dbReference>
<dbReference type="Gene3D" id="3.40.50.720">
    <property type="entry name" value="NAD(P)-binding Rossmann-like Domain"/>
    <property type="match status" value="2"/>
</dbReference>
<evidence type="ECO:0000256" key="2">
    <source>
        <dbReference type="ARBA" id="ARBA00023002"/>
    </source>
</evidence>
<organism evidence="7 8">
    <name type="scientific">Pukyongia salina</name>
    <dbReference type="NCBI Taxonomy" id="2094025"/>
    <lineage>
        <taxon>Bacteria</taxon>
        <taxon>Pseudomonadati</taxon>
        <taxon>Bacteroidota</taxon>
        <taxon>Flavobacteriia</taxon>
        <taxon>Flavobacteriales</taxon>
        <taxon>Flavobacteriaceae</taxon>
        <taxon>Pukyongia</taxon>
    </lineage>
</organism>
<dbReference type="InterPro" id="IPR029753">
    <property type="entry name" value="D-isomer_DH_CS"/>
</dbReference>
<dbReference type="PROSITE" id="PS00671">
    <property type="entry name" value="D_2_HYDROXYACID_DH_3"/>
    <property type="match status" value="1"/>
</dbReference>
<reference evidence="7 8" key="1">
    <citation type="submission" date="2018-02" db="EMBL/GenBank/DDBJ databases">
        <title>Genomic analysis of the strain RR4-38 isolated from a seawater recirculating aquaculture system.</title>
        <authorList>
            <person name="Kim Y.-S."/>
            <person name="Jang Y.H."/>
            <person name="Kim K.-H."/>
        </authorList>
    </citation>
    <scope>NUCLEOTIDE SEQUENCE [LARGE SCALE GENOMIC DNA]</scope>
    <source>
        <strain evidence="7 8">RR4-38</strain>
    </source>
</reference>
<evidence type="ECO:0000256" key="1">
    <source>
        <dbReference type="ARBA" id="ARBA00005854"/>
    </source>
</evidence>
<sequence length="328" mass="36245">MKLLVFSAKDFEIPFLKKANTKGLEMILSPDRLTTNTAMKALGFDAISIFSADDASTNVLEKLHDFGVKYISLRSTGFDNVHLKTARKFNIKVANSPAYSPHAIAEHAIALLLTLNRNIVHANNQMKSQDFTLSNLVGFDLYKKKVGILGTGAIGSVIARILHGFGCEIYANDISPNQALAEELKLTYLSKKELQKKCDIIIISLPLTSETHHLIDETVISGMKDGACIINIARGAIVDTPAVLQALNSGKLGGYASDVYEKEGGIYFYNRIGDNLKDDLLLDLLNHPKVLLTPHQAFATREALEKIAETTFYNLNCWRQQKSSEFEL</sequence>
<name>A0A2S0HU49_9FLAO</name>
<dbReference type="InterPro" id="IPR058205">
    <property type="entry name" value="D-LDH-like"/>
</dbReference>
<dbReference type="InterPro" id="IPR006139">
    <property type="entry name" value="D-isomer_2_OHA_DH_cat_dom"/>
</dbReference>
<dbReference type="AlphaFoldDB" id="A0A2S0HU49"/>
<evidence type="ECO:0000313" key="8">
    <source>
        <dbReference type="Proteomes" id="UP000238442"/>
    </source>
</evidence>
<keyword evidence="8" id="KW-1185">Reference proteome</keyword>
<protein>
    <submittedName>
        <fullName evidence="7">Hydroxyacid dehydrogenase</fullName>
    </submittedName>
</protein>
<dbReference type="SUPFAM" id="SSF51735">
    <property type="entry name" value="NAD(P)-binding Rossmann-fold domains"/>
    <property type="match status" value="1"/>
</dbReference>
<evidence type="ECO:0000259" key="6">
    <source>
        <dbReference type="Pfam" id="PF02826"/>
    </source>
</evidence>
<dbReference type="RefSeq" id="WP_105213902.1">
    <property type="nucleotide sequence ID" value="NZ_CP027062.1"/>
</dbReference>
<dbReference type="InterPro" id="IPR036291">
    <property type="entry name" value="NAD(P)-bd_dom_sf"/>
</dbReference>
<gene>
    <name evidence="7" type="ORF">C5O00_00335</name>
</gene>
<dbReference type="Proteomes" id="UP000238442">
    <property type="component" value="Chromosome"/>
</dbReference>